<dbReference type="OrthoDB" id="1620396at2759"/>
<proteinExistence type="predicted"/>
<dbReference type="PANTHER" id="PTHR31871">
    <property type="entry name" value="OS02G0137100 PROTEIN"/>
    <property type="match status" value="1"/>
</dbReference>
<dbReference type="PANTHER" id="PTHR31871:SF42">
    <property type="entry name" value="LOB DOMAIN-CONTAINING PROTEIN"/>
    <property type="match status" value="1"/>
</dbReference>
<dbReference type="RefSeq" id="XP_010918098.1">
    <property type="nucleotide sequence ID" value="XM_010919796.3"/>
</dbReference>
<evidence type="ECO:0000313" key="3">
    <source>
        <dbReference type="RefSeq" id="XP_029120170.1"/>
    </source>
</evidence>
<gene>
    <name evidence="2 3" type="primary">LOC105042536</name>
</gene>
<protein>
    <submittedName>
        <fullName evidence="2 3">Uncharacterized protein LOC105042536</fullName>
    </submittedName>
</protein>
<dbReference type="NCBIfam" id="TIGR01589">
    <property type="entry name" value="A_thal_3526"/>
    <property type="match status" value="1"/>
</dbReference>
<evidence type="ECO:0000313" key="2">
    <source>
        <dbReference type="RefSeq" id="XP_010918098.1"/>
    </source>
</evidence>
<organism evidence="1 2">
    <name type="scientific">Elaeis guineensis var. tenera</name>
    <name type="common">Oil palm</name>
    <dbReference type="NCBI Taxonomy" id="51953"/>
    <lineage>
        <taxon>Eukaryota</taxon>
        <taxon>Viridiplantae</taxon>
        <taxon>Streptophyta</taxon>
        <taxon>Embryophyta</taxon>
        <taxon>Tracheophyta</taxon>
        <taxon>Spermatophyta</taxon>
        <taxon>Magnoliopsida</taxon>
        <taxon>Liliopsida</taxon>
        <taxon>Arecaceae</taxon>
        <taxon>Arecoideae</taxon>
        <taxon>Cocoseae</taxon>
        <taxon>Elaeidinae</taxon>
        <taxon>Elaeis</taxon>
    </lineage>
</organism>
<evidence type="ECO:0000313" key="1">
    <source>
        <dbReference type="Proteomes" id="UP000504607"/>
    </source>
</evidence>
<name>A0A6I9R1M8_ELAGV</name>
<accession>A0A6I9R1M8</accession>
<dbReference type="AlphaFoldDB" id="A0A6I9R1M8"/>
<sequence>MESRSTQPKRSRTRVSRGGASFIYSSSAISKSDVSKIIDQVKYKIESSLKFYMTTEQIMQRLEREGIPRWLTLEVWKALREQNSDFFVAYGVRLKLIEQITKFNELLEHQQKLMMANAAQPSFPIAPDHHAIHPMSNMFEDAANHFDVGFFLPQKNSMPFAEHPNLEPIGSGLSSSYNGFYGIPATNNVYHNIMNYLNGAAQATILDMAPVHVHVPNITMDAAPMTSTGSFPANPSGVPTIHASRNQAAMHNQAYAHELHPRTVGGPENSMATDMSFGELPENLTITDLQGLIDD</sequence>
<dbReference type="RefSeq" id="XP_029120170.1">
    <property type="nucleotide sequence ID" value="XM_029264337.1"/>
</dbReference>
<dbReference type="Pfam" id="PF09713">
    <property type="entry name" value="A_thal_3526"/>
    <property type="match status" value="1"/>
</dbReference>
<keyword evidence="1" id="KW-1185">Reference proteome</keyword>
<dbReference type="InterPro" id="IPR006476">
    <property type="entry name" value="CHP01589_pln"/>
</dbReference>
<reference evidence="2 3" key="1">
    <citation type="submission" date="2025-04" db="UniProtKB">
        <authorList>
            <consortium name="RefSeq"/>
        </authorList>
    </citation>
    <scope>IDENTIFICATION</scope>
</reference>
<dbReference type="Proteomes" id="UP000504607">
    <property type="component" value="Chromosome 4"/>
</dbReference>